<sequence length="268" mass="29032">MKKHLLFLMAASSLCFASTAFSQENSASHDNGLSSPINANAEKDLQAEAQAGSAISAPDNIVETSPENWSKMVNISAIGGHILGNPAAPTKIVEYASYTCGHCANFEVNDAPTLKLKYVASGNVSYEMRNLARDAIDLTAAVLARCGGPEKFFANHYELMSRSKIWGTNAANISEETKLQSQNRNVTGMMIGVAKDVGMFQLMQINGYSEGEIMACLTSTPSYNAVIAMTDQANYEKQINATPSFLVNEQHNKQIYDLASMIPFLPKE</sequence>
<dbReference type="STRING" id="1913578.LPB140_05065"/>
<dbReference type="AlphaFoldDB" id="A0A1L3JAW4"/>
<protein>
    <recommendedName>
        <fullName evidence="2">Thioredoxin-like fold domain-containing protein</fullName>
    </recommendedName>
</protein>
<dbReference type="Gene3D" id="1.10.40.110">
    <property type="match status" value="1"/>
</dbReference>
<dbReference type="RefSeq" id="WP_072558928.1">
    <property type="nucleotide sequence ID" value="NZ_CP018154.1"/>
</dbReference>
<dbReference type="Pfam" id="PF13462">
    <property type="entry name" value="Thioredoxin_4"/>
    <property type="match status" value="1"/>
</dbReference>
<dbReference type="CDD" id="cd02972">
    <property type="entry name" value="DsbA_family"/>
    <property type="match status" value="1"/>
</dbReference>
<evidence type="ECO:0000313" key="3">
    <source>
        <dbReference type="EMBL" id="APG62277.1"/>
    </source>
</evidence>
<feature type="domain" description="Thioredoxin-like fold" evidence="2">
    <location>
        <begin position="78"/>
        <end position="251"/>
    </location>
</feature>
<feature type="chain" id="PRO_5009854239" description="Thioredoxin-like fold domain-containing protein" evidence="1">
    <location>
        <begin position="23"/>
        <end position="268"/>
    </location>
</feature>
<feature type="signal peptide" evidence="1">
    <location>
        <begin position="1"/>
        <end position="22"/>
    </location>
</feature>
<name>A0A1L3JAW4_9SPHN</name>
<evidence type="ECO:0000256" key="1">
    <source>
        <dbReference type="SAM" id="SignalP"/>
    </source>
</evidence>
<proteinExistence type="predicted"/>
<organism evidence="3 4">
    <name type="scientific">Sphingorhabdus lutea</name>
    <dbReference type="NCBI Taxonomy" id="1913578"/>
    <lineage>
        <taxon>Bacteria</taxon>
        <taxon>Pseudomonadati</taxon>
        <taxon>Pseudomonadota</taxon>
        <taxon>Alphaproteobacteria</taxon>
        <taxon>Sphingomonadales</taxon>
        <taxon>Sphingomonadaceae</taxon>
        <taxon>Sphingorhabdus</taxon>
    </lineage>
</organism>
<accession>A0A1L3JAW4</accession>
<reference evidence="3 4" key="1">
    <citation type="submission" date="2016-11" db="EMBL/GenBank/DDBJ databases">
        <title>Sphingorhabdus sp. LPB0140, isolated from marine environment.</title>
        <authorList>
            <person name="Kim E."/>
            <person name="Yi H."/>
        </authorList>
    </citation>
    <scope>NUCLEOTIDE SEQUENCE [LARGE SCALE GENOMIC DNA]</scope>
    <source>
        <strain evidence="3 4">LPB0140</strain>
    </source>
</reference>
<evidence type="ECO:0000313" key="4">
    <source>
        <dbReference type="Proteomes" id="UP000242561"/>
    </source>
</evidence>
<dbReference type="SUPFAM" id="SSF52833">
    <property type="entry name" value="Thioredoxin-like"/>
    <property type="match status" value="1"/>
</dbReference>
<dbReference type="InterPro" id="IPR036249">
    <property type="entry name" value="Thioredoxin-like_sf"/>
</dbReference>
<dbReference type="Gene3D" id="3.40.30.10">
    <property type="entry name" value="Glutaredoxin"/>
    <property type="match status" value="1"/>
</dbReference>
<keyword evidence="1" id="KW-0732">Signal</keyword>
<evidence type="ECO:0000259" key="2">
    <source>
        <dbReference type="Pfam" id="PF13462"/>
    </source>
</evidence>
<gene>
    <name evidence="3" type="ORF">LPB140_05065</name>
</gene>
<keyword evidence="4" id="KW-1185">Reference proteome</keyword>
<dbReference type="EMBL" id="CP018154">
    <property type="protein sequence ID" value="APG62277.1"/>
    <property type="molecule type" value="Genomic_DNA"/>
</dbReference>
<dbReference type="InterPro" id="IPR012336">
    <property type="entry name" value="Thioredoxin-like_fold"/>
</dbReference>
<dbReference type="Proteomes" id="UP000242561">
    <property type="component" value="Chromosome"/>
</dbReference>
<dbReference type="KEGG" id="sphl:LPB140_05065"/>
<dbReference type="OrthoDB" id="8478320at2"/>